<dbReference type="PANTHER" id="PTHR43249">
    <property type="entry name" value="UDP-N-ACETYL-2-AMINO-2-DEOXY-D-GLUCURONATE OXIDASE"/>
    <property type="match status" value="1"/>
</dbReference>
<dbReference type="PANTHER" id="PTHR43249:SF1">
    <property type="entry name" value="D-GLUCOSIDE 3-DEHYDROGENASE"/>
    <property type="match status" value="1"/>
</dbReference>
<dbReference type="InterPro" id="IPR000683">
    <property type="entry name" value="Gfo/Idh/MocA-like_OxRdtase_N"/>
</dbReference>
<protein>
    <submittedName>
        <fullName evidence="4">Gfo/Idh/MocA family oxidoreductase</fullName>
    </submittedName>
</protein>
<dbReference type="SUPFAM" id="SSF55347">
    <property type="entry name" value="Glyceraldehyde-3-phosphate dehydrogenase-like, C-terminal domain"/>
    <property type="match status" value="1"/>
</dbReference>
<comment type="caution">
    <text evidence="4">The sequence shown here is derived from an EMBL/GenBank/DDBJ whole genome shotgun (WGS) entry which is preliminary data.</text>
</comment>
<comment type="similarity">
    <text evidence="1">Belongs to the Gfo/Idh/MocA family.</text>
</comment>
<dbReference type="InterPro" id="IPR004104">
    <property type="entry name" value="Gfo/Idh/MocA-like_OxRdtase_C"/>
</dbReference>
<name>A0ABT4QGR8_9BACL</name>
<reference evidence="4 5" key="1">
    <citation type="submission" date="2022-12" db="EMBL/GenBank/DDBJ databases">
        <title>Draft genome sequence of Paenibacillus sp. dW9.</title>
        <authorList>
            <person name="Choi E.-W."/>
            <person name="Kim D.-U."/>
        </authorList>
    </citation>
    <scope>NUCLEOTIDE SEQUENCE [LARGE SCALE GENOMIC DNA]</scope>
    <source>
        <strain evidence="5">dW9</strain>
    </source>
</reference>
<dbReference type="InterPro" id="IPR052515">
    <property type="entry name" value="Gfo/Idh/MocA_Oxidoreductase"/>
</dbReference>
<feature type="domain" description="Gfo/Idh/MocA-like oxidoreductase N-terminal" evidence="2">
    <location>
        <begin position="4"/>
        <end position="121"/>
    </location>
</feature>
<evidence type="ECO:0000259" key="2">
    <source>
        <dbReference type="Pfam" id="PF01408"/>
    </source>
</evidence>
<keyword evidence="5" id="KW-1185">Reference proteome</keyword>
<feature type="domain" description="Gfo/Idh/MocA-like oxidoreductase C-terminal" evidence="3">
    <location>
        <begin position="134"/>
        <end position="336"/>
    </location>
</feature>
<dbReference type="Proteomes" id="UP001527882">
    <property type="component" value="Unassembled WGS sequence"/>
</dbReference>
<accession>A0ABT4QGR8</accession>
<dbReference type="RefSeq" id="WP_269884611.1">
    <property type="nucleotide sequence ID" value="NZ_JAQAGZ010000021.1"/>
</dbReference>
<dbReference type="SUPFAM" id="SSF51735">
    <property type="entry name" value="NAD(P)-binding Rossmann-fold domains"/>
    <property type="match status" value="1"/>
</dbReference>
<dbReference type="Pfam" id="PF01408">
    <property type="entry name" value="GFO_IDH_MocA"/>
    <property type="match status" value="1"/>
</dbReference>
<proteinExistence type="inferred from homology"/>
<evidence type="ECO:0000313" key="4">
    <source>
        <dbReference type="EMBL" id="MCZ8516079.1"/>
    </source>
</evidence>
<sequence length="339" mass="37408">MPTIRFAVLGTGMVARVHADAIRSLPEAELTYVYSRTEEAGQRFAEAYGCRRSTDLEAVLGSAEVDAVAICTPSGTHADYAIQAARRRKHVLVEKPLDITLENADAAIQACAGNGVKLGVIFQLRFMSEALRAKKLLDDGMIGKLIEADAYMKFYRPEAYYRNSTWKGTHRLDGGGSLMNQGIHGIDLLLWLAGPVQSVSARVRTLKHEIEAEDTAAAVVQFRNGAIGVIQGTTSVYPDHPQLLAFHGTNGTLELAGTEVPYIRNLNVQDRPELNILSSQPPDDHLGEAHRLQFRDFIQAIRENRSPLIDGKEGRRALELVTAIYESSKYNRTVRLDEP</sequence>
<dbReference type="Pfam" id="PF02894">
    <property type="entry name" value="GFO_IDH_MocA_C"/>
    <property type="match status" value="1"/>
</dbReference>
<gene>
    <name evidence="4" type="ORF">O9H85_27490</name>
</gene>
<evidence type="ECO:0000256" key="1">
    <source>
        <dbReference type="ARBA" id="ARBA00010928"/>
    </source>
</evidence>
<evidence type="ECO:0000313" key="5">
    <source>
        <dbReference type="Proteomes" id="UP001527882"/>
    </source>
</evidence>
<dbReference type="EMBL" id="JAQAGZ010000021">
    <property type="protein sequence ID" value="MCZ8516079.1"/>
    <property type="molecule type" value="Genomic_DNA"/>
</dbReference>
<dbReference type="Gene3D" id="3.30.360.10">
    <property type="entry name" value="Dihydrodipicolinate Reductase, domain 2"/>
    <property type="match status" value="1"/>
</dbReference>
<organism evidence="4 5">
    <name type="scientific">Paenibacillus gyeongsangnamensis</name>
    <dbReference type="NCBI Taxonomy" id="3388067"/>
    <lineage>
        <taxon>Bacteria</taxon>
        <taxon>Bacillati</taxon>
        <taxon>Bacillota</taxon>
        <taxon>Bacilli</taxon>
        <taxon>Bacillales</taxon>
        <taxon>Paenibacillaceae</taxon>
        <taxon>Paenibacillus</taxon>
    </lineage>
</organism>
<dbReference type="Gene3D" id="3.40.50.720">
    <property type="entry name" value="NAD(P)-binding Rossmann-like Domain"/>
    <property type="match status" value="1"/>
</dbReference>
<evidence type="ECO:0000259" key="3">
    <source>
        <dbReference type="Pfam" id="PF02894"/>
    </source>
</evidence>
<dbReference type="InterPro" id="IPR036291">
    <property type="entry name" value="NAD(P)-bd_dom_sf"/>
</dbReference>